<evidence type="ECO:0000256" key="1">
    <source>
        <dbReference type="ARBA" id="ARBA00001917"/>
    </source>
</evidence>
<evidence type="ECO:0000256" key="4">
    <source>
        <dbReference type="ARBA" id="ARBA00022643"/>
    </source>
</evidence>
<protein>
    <submittedName>
        <fullName evidence="8">Oxygen-insensitive NAD(P)H nitroreductase</fullName>
        <ecNumber evidence="8">1.5.1.34</ecNumber>
    </submittedName>
</protein>
<organism evidence="8 9">
    <name type="scientific">Duganella guangzhouensis</name>
    <dbReference type="NCBI Taxonomy" id="2666084"/>
    <lineage>
        <taxon>Bacteria</taxon>
        <taxon>Pseudomonadati</taxon>
        <taxon>Pseudomonadota</taxon>
        <taxon>Betaproteobacteria</taxon>
        <taxon>Burkholderiales</taxon>
        <taxon>Oxalobacteraceae</taxon>
        <taxon>Telluria group</taxon>
        <taxon>Duganella</taxon>
    </lineage>
</organism>
<dbReference type="PANTHER" id="PTHR43673:SF2">
    <property type="entry name" value="NITROREDUCTASE"/>
    <property type="match status" value="1"/>
</dbReference>
<dbReference type="Pfam" id="PF00881">
    <property type="entry name" value="Nitroreductase"/>
    <property type="match status" value="1"/>
</dbReference>
<dbReference type="InterPro" id="IPR033878">
    <property type="entry name" value="NfsB-like"/>
</dbReference>
<dbReference type="EMBL" id="WKJK01000001">
    <property type="protein sequence ID" value="MRW88561.1"/>
    <property type="molecule type" value="Genomic_DNA"/>
</dbReference>
<comment type="similarity">
    <text evidence="2">Belongs to the nitroreductase family.</text>
</comment>
<sequence length="217" mass="23756">MNILAAALQRYAVKAYDPARFVPEQTMHQIYELLRCTPSSVNSQPWHFIASVTPEGKARLLKGVQGGFSFNEPKVRNASHVVLLCVRKGADPQHLRDVLEQEQREGRFVDELAQAAQDKARQGYFALRRDVHGDLPAWMEKQVYIALGTVLLGAAALGVDATPMEGIDKAALDAEFGLAAQGGASVAMVCFGYRSPDDANGRLPKSRLSQAQVFTFV</sequence>
<accession>A0A6I2KSS5</accession>
<evidence type="ECO:0000256" key="3">
    <source>
        <dbReference type="ARBA" id="ARBA00022630"/>
    </source>
</evidence>
<keyword evidence="3" id="KW-0285">Flavoprotein</keyword>
<dbReference type="AlphaFoldDB" id="A0A6I2KSS5"/>
<dbReference type="Proteomes" id="UP000433309">
    <property type="component" value="Unassembled WGS sequence"/>
</dbReference>
<keyword evidence="9" id="KW-1185">Reference proteome</keyword>
<dbReference type="InterPro" id="IPR029479">
    <property type="entry name" value="Nitroreductase"/>
</dbReference>
<evidence type="ECO:0000313" key="8">
    <source>
        <dbReference type="EMBL" id="MRW88561.1"/>
    </source>
</evidence>
<evidence type="ECO:0000256" key="2">
    <source>
        <dbReference type="ARBA" id="ARBA00007118"/>
    </source>
</evidence>
<evidence type="ECO:0000259" key="7">
    <source>
        <dbReference type="Pfam" id="PF00881"/>
    </source>
</evidence>
<dbReference type="PANTHER" id="PTHR43673">
    <property type="entry name" value="NAD(P)H NITROREDUCTASE YDGI-RELATED"/>
    <property type="match status" value="1"/>
</dbReference>
<dbReference type="NCBIfam" id="NF008275">
    <property type="entry name" value="PRK11053.1"/>
    <property type="match status" value="1"/>
</dbReference>
<gene>
    <name evidence="8" type="primary">nfsB</name>
    <name evidence="8" type="ORF">GJ699_01020</name>
</gene>
<evidence type="ECO:0000256" key="5">
    <source>
        <dbReference type="ARBA" id="ARBA00022857"/>
    </source>
</evidence>
<keyword evidence="6 8" id="KW-0560">Oxidoreductase</keyword>
<dbReference type="InterPro" id="IPR000415">
    <property type="entry name" value="Nitroreductase-like"/>
</dbReference>
<dbReference type="GO" id="GO:0004155">
    <property type="term" value="F:6,7-dihydropteridine reductase activity"/>
    <property type="evidence" value="ECO:0007669"/>
    <property type="project" value="UniProtKB-EC"/>
</dbReference>
<evidence type="ECO:0000256" key="6">
    <source>
        <dbReference type="ARBA" id="ARBA00023002"/>
    </source>
</evidence>
<reference evidence="8 9" key="1">
    <citation type="submission" date="2019-11" db="EMBL/GenBank/DDBJ databases">
        <title>Novel species isolated from a subtropical stream in China.</title>
        <authorList>
            <person name="Lu H."/>
        </authorList>
    </citation>
    <scope>NUCLEOTIDE SEQUENCE [LARGE SCALE GENOMIC DNA]</scope>
    <source>
        <strain evidence="8 9">FT80W</strain>
    </source>
</reference>
<keyword evidence="5" id="KW-0521">NADP</keyword>
<name>A0A6I2KSS5_9BURK</name>
<dbReference type="RefSeq" id="WP_154372244.1">
    <property type="nucleotide sequence ID" value="NZ_WKJK01000001.1"/>
</dbReference>
<keyword evidence="4" id="KW-0288">FMN</keyword>
<dbReference type="CDD" id="cd02149">
    <property type="entry name" value="NfsB-like"/>
    <property type="match status" value="1"/>
</dbReference>
<dbReference type="SUPFAM" id="SSF55469">
    <property type="entry name" value="FMN-dependent nitroreductase-like"/>
    <property type="match status" value="1"/>
</dbReference>
<evidence type="ECO:0000313" key="9">
    <source>
        <dbReference type="Proteomes" id="UP000433309"/>
    </source>
</evidence>
<comment type="caution">
    <text evidence="8">The sequence shown here is derived from an EMBL/GenBank/DDBJ whole genome shotgun (WGS) entry which is preliminary data.</text>
</comment>
<proteinExistence type="inferred from homology"/>
<dbReference type="EC" id="1.5.1.34" evidence="8"/>
<feature type="domain" description="Nitroreductase" evidence="7">
    <location>
        <begin position="8"/>
        <end position="193"/>
    </location>
</feature>
<comment type="cofactor">
    <cofactor evidence="1">
        <name>FMN</name>
        <dbReference type="ChEBI" id="CHEBI:58210"/>
    </cofactor>
</comment>
<dbReference type="Gene3D" id="3.40.109.10">
    <property type="entry name" value="NADH Oxidase"/>
    <property type="match status" value="1"/>
</dbReference>